<reference evidence="5" key="2">
    <citation type="submission" date="2015-01" db="EMBL/GenBank/DDBJ databases">
        <title>Evolutionary Origins and Diversification of the Mycorrhizal Mutualists.</title>
        <authorList>
            <consortium name="DOE Joint Genome Institute"/>
            <consortium name="Mycorrhizal Genomics Consortium"/>
            <person name="Kohler A."/>
            <person name="Kuo A."/>
            <person name="Nagy L.G."/>
            <person name="Floudas D."/>
            <person name="Copeland A."/>
            <person name="Barry K.W."/>
            <person name="Cichocki N."/>
            <person name="Veneault-Fourrey C."/>
            <person name="LaButti K."/>
            <person name="Lindquist E.A."/>
            <person name="Lipzen A."/>
            <person name="Lundell T."/>
            <person name="Morin E."/>
            <person name="Murat C."/>
            <person name="Riley R."/>
            <person name="Ohm R."/>
            <person name="Sun H."/>
            <person name="Tunlid A."/>
            <person name="Henrissat B."/>
            <person name="Grigoriev I.V."/>
            <person name="Hibbett D.S."/>
            <person name="Martin F."/>
        </authorList>
    </citation>
    <scope>NUCLEOTIDE SEQUENCE [LARGE SCALE GENOMIC DNA]</scope>
    <source>
        <strain evidence="5">MUT 4182</strain>
    </source>
</reference>
<dbReference type="InterPro" id="IPR000254">
    <property type="entry name" value="CBD"/>
</dbReference>
<dbReference type="AlphaFoldDB" id="A0A0C3PUV1"/>
<dbReference type="HOGENOM" id="CLU_2724082_0_0_1"/>
<protein>
    <recommendedName>
        <fullName evidence="3">CBM1 domain-containing protein</fullName>
    </recommendedName>
</protein>
<evidence type="ECO:0000256" key="2">
    <source>
        <dbReference type="SAM" id="SignalP"/>
    </source>
</evidence>
<evidence type="ECO:0000256" key="1">
    <source>
        <dbReference type="ARBA" id="ARBA00022729"/>
    </source>
</evidence>
<feature type="chain" id="PRO_5002168384" description="CBM1 domain-containing protein" evidence="2">
    <location>
        <begin position="21"/>
        <end position="72"/>
    </location>
</feature>
<keyword evidence="1 2" id="KW-0732">Signal</keyword>
<dbReference type="STRING" id="1051891.A0A0C3PUV1"/>
<gene>
    <name evidence="4" type="ORF">M407DRAFT_31694</name>
</gene>
<proteinExistence type="predicted"/>
<dbReference type="OrthoDB" id="3059586at2759"/>
<name>A0A0C3PUV1_9AGAM</name>
<feature type="signal peptide" evidence="2">
    <location>
        <begin position="1"/>
        <end position="20"/>
    </location>
</feature>
<evidence type="ECO:0000259" key="3">
    <source>
        <dbReference type="PROSITE" id="PS51164"/>
    </source>
</evidence>
<organism evidence="4 5">
    <name type="scientific">Tulasnella calospora MUT 4182</name>
    <dbReference type="NCBI Taxonomy" id="1051891"/>
    <lineage>
        <taxon>Eukaryota</taxon>
        <taxon>Fungi</taxon>
        <taxon>Dikarya</taxon>
        <taxon>Basidiomycota</taxon>
        <taxon>Agaricomycotina</taxon>
        <taxon>Agaricomycetes</taxon>
        <taxon>Cantharellales</taxon>
        <taxon>Tulasnellaceae</taxon>
        <taxon>Tulasnella</taxon>
    </lineage>
</organism>
<dbReference type="GO" id="GO:0030248">
    <property type="term" value="F:cellulose binding"/>
    <property type="evidence" value="ECO:0007669"/>
    <property type="project" value="InterPro"/>
</dbReference>
<feature type="domain" description="CBM1" evidence="3">
    <location>
        <begin position="20"/>
        <end position="55"/>
    </location>
</feature>
<dbReference type="Pfam" id="PF00734">
    <property type="entry name" value="CBM_1"/>
    <property type="match status" value="1"/>
</dbReference>
<dbReference type="Proteomes" id="UP000054248">
    <property type="component" value="Unassembled WGS sequence"/>
</dbReference>
<evidence type="ECO:0000313" key="4">
    <source>
        <dbReference type="EMBL" id="KIO18655.1"/>
    </source>
</evidence>
<reference evidence="4 5" key="1">
    <citation type="submission" date="2014-04" db="EMBL/GenBank/DDBJ databases">
        <authorList>
            <consortium name="DOE Joint Genome Institute"/>
            <person name="Kuo A."/>
            <person name="Girlanda M."/>
            <person name="Perotto S."/>
            <person name="Kohler A."/>
            <person name="Nagy L.G."/>
            <person name="Floudas D."/>
            <person name="Copeland A."/>
            <person name="Barry K.W."/>
            <person name="Cichocki N."/>
            <person name="Veneault-Fourrey C."/>
            <person name="LaButti K."/>
            <person name="Lindquist E.A."/>
            <person name="Lipzen A."/>
            <person name="Lundell T."/>
            <person name="Morin E."/>
            <person name="Murat C."/>
            <person name="Sun H."/>
            <person name="Tunlid A."/>
            <person name="Henrissat B."/>
            <person name="Grigoriev I.V."/>
            <person name="Hibbett D.S."/>
            <person name="Martin F."/>
            <person name="Nordberg H.P."/>
            <person name="Cantor M.N."/>
            <person name="Hua S.X."/>
        </authorList>
    </citation>
    <scope>NUCLEOTIDE SEQUENCE [LARGE SCALE GENOMIC DNA]</scope>
    <source>
        <strain evidence="4 5">MUT 4182</strain>
    </source>
</reference>
<dbReference type="SMART" id="SM00236">
    <property type="entry name" value="fCBD"/>
    <property type="match status" value="1"/>
</dbReference>
<dbReference type="SUPFAM" id="SSF57180">
    <property type="entry name" value="Cellulose-binding domain"/>
    <property type="match status" value="1"/>
</dbReference>
<dbReference type="GO" id="GO:0005576">
    <property type="term" value="C:extracellular region"/>
    <property type="evidence" value="ECO:0007669"/>
    <property type="project" value="InterPro"/>
</dbReference>
<dbReference type="InterPro" id="IPR035971">
    <property type="entry name" value="CBD_sf"/>
</dbReference>
<accession>A0A0C3PUV1</accession>
<dbReference type="GO" id="GO:0005975">
    <property type="term" value="P:carbohydrate metabolic process"/>
    <property type="evidence" value="ECO:0007669"/>
    <property type="project" value="InterPro"/>
</dbReference>
<evidence type="ECO:0000313" key="5">
    <source>
        <dbReference type="Proteomes" id="UP000054248"/>
    </source>
</evidence>
<dbReference type="PROSITE" id="PS51164">
    <property type="entry name" value="CBM1_2"/>
    <property type="match status" value="1"/>
</dbReference>
<sequence length="72" mass="7756">MHKITLLTAVIASLSAAAHAGALLWYQCGGFSWTGPTDCDEGYCNKINEYYSMCLPLSELTSTTTTTTTMTP</sequence>
<dbReference type="EMBL" id="KN823271">
    <property type="protein sequence ID" value="KIO18655.1"/>
    <property type="molecule type" value="Genomic_DNA"/>
</dbReference>
<keyword evidence="5" id="KW-1185">Reference proteome</keyword>